<keyword evidence="1" id="KW-0472">Membrane</keyword>
<dbReference type="AlphaFoldDB" id="A0A933VSR2"/>
<name>A0A933VSR2_RHOPL</name>
<dbReference type="CDD" id="cd00077">
    <property type="entry name" value="HDc"/>
    <property type="match status" value="1"/>
</dbReference>
<dbReference type="Proteomes" id="UP000782519">
    <property type="component" value="Unassembled WGS sequence"/>
</dbReference>
<feature type="domain" description="HD-GYP" evidence="2">
    <location>
        <begin position="140"/>
        <end position="352"/>
    </location>
</feature>
<organism evidence="3 4">
    <name type="scientific">Rhodopseudomonas palustris</name>
    <dbReference type="NCBI Taxonomy" id="1076"/>
    <lineage>
        <taxon>Bacteria</taxon>
        <taxon>Pseudomonadati</taxon>
        <taxon>Pseudomonadota</taxon>
        <taxon>Alphaproteobacteria</taxon>
        <taxon>Hyphomicrobiales</taxon>
        <taxon>Nitrobacteraceae</taxon>
        <taxon>Rhodopseudomonas</taxon>
    </lineage>
</organism>
<dbReference type="InterPro" id="IPR052020">
    <property type="entry name" value="Cyclic_di-GMP/3'3'-cGAMP_PDE"/>
</dbReference>
<evidence type="ECO:0000313" key="3">
    <source>
        <dbReference type="EMBL" id="MBI5127864.1"/>
    </source>
</evidence>
<keyword evidence="1" id="KW-0812">Transmembrane</keyword>
<dbReference type="SMART" id="SM00471">
    <property type="entry name" value="HDc"/>
    <property type="match status" value="1"/>
</dbReference>
<dbReference type="PROSITE" id="PS51832">
    <property type="entry name" value="HD_GYP"/>
    <property type="match status" value="1"/>
</dbReference>
<accession>A0A933VSR2</accession>
<evidence type="ECO:0000256" key="1">
    <source>
        <dbReference type="SAM" id="Phobius"/>
    </source>
</evidence>
<keyword evidence="1" id="KW-1133">Transmembrane helix</keyword>
<protein>
    <submittedName>
        <fullName evidence="3">HD domain-containing protein</fullName>
    </submittedName>
</protein>
<comment type="caution">
    <text evidence="3">The sequence shown here is derived from an EMBL/GenBank/DDBJ whole genome shotgun (WGS) entry which is preliminary data.</text>
</comment>
<proteinExistence type="predicted"/>
<dbReference type="PANTHER" id="PTHR45228:SF5">
    <property type="entry name" value="CYCLIC DI-GMP PHOSPHODIESTERASE VC_1348-RELATED"/>
    <property type="match status" value="1"/>
</dbReference>
<dbReference type="EMBL" id="JACRJB010000002">
    <property type="protein sequence ID" value="MBI5127864.1"/>
    <property type="molecule type" value="Genomic_DNA"/>
</dbReference>
<dbReference type="InterPro" id="IPR003607">
    <property type="entry name" value="HD/PDEase_dom"/>
</dbReference>
<dbReference type="GO" id="GO:0008081">
    <property type="term" value="F:phosphoric diester hydrolase activity"/>
    <property type="evidence" value="ECO:0007669"/>
    <property type="project" value="UniProtKB-ARBA"/>
</dbReference>
<dbReference type="PANTHER" id="PTHR45228">
    <property type="entry name" value="CYCLIC DI-GMP PHOSPHODIESTERASE TM_0186-RELATED"/>
    <property type="match status" value="1"/>
</dbReference>
<dbReference type="InterPro" id="IPR037522">
    <property type="entry name" value="HD_GYP_dom"/>
</dbReference>
<dbReference type="Pfam" id="PF13487">
    <property type="entry name" value="HD_5"/>
    <property type="match status" value="1"/>
</dbReference>
<evidence type="ECO:0000313" key="4">
    <source>
        <dbReference type="Proteomes" id="UP000782519"/>
    </source>
</evidence>
<gene>
    <name evidence="3" type="ORF">HZA66_00335</name>
</gene>
<reference evidence="3" key="1">
    <citation type="submission" date="2020-07" db="EMBL/GenBank/DDBJ databases">
        <title>Huge and variable diversity of episymbiotic CPR bacteria and DPANN archaea in groundwater ecosystems.</title>
        <authorList>
            <person name="He C.Y."/>
            <person name="Keren R."/>
            <person name="Whittaker M."/>
            <person name="Farag I.F."/>
            <person name="Doudna J."/>
            <person name="Cate J.H.D."/>
            <person name="Banfield J.F."/>
        </authorList>
    </citation>
    <scope>NUCLEOTIDE SEQUENCE</scope>
    <source>
        <strain evidence="3">NC_groundwater_1818_Pr3_B-0.1um_66_35</strain>
    </source>
</reference>
<sequence>MSALITAAAGSLFWVLLLIDGEGGMGLTSWVGILNFVFLEFYCFVILGVQFRYALVAGVAILLMFEAAMLHAIGADGGAFAYLSYHVATLFILAAGIGWWREFLLRKGFAAQTSLKAAQSVLRNQNGHLEIEVERSTQRIQRTQDVTIEILTSLAETRDNETGNHIRRTQHYVRALARRLQSHPSFAAYLVESQIDMLFKYAPLHDIGKVGIPDSILLKPGKLDPHEFEIMKTHTTLGYQTIVNAEKRLGTPVAFLACAKEIALSHHERWDGNGYPNGLVGEAIPISARLMAVADVYDALTSRRVYKEAMPHDQAVAIISDGSGRQFDPDVVDAFVAIAADELKAIAARYAD</sequence>
<dbReference type="Gene3D" id="1.10.3210.10">
    <property type="entry name" value="Hypothetical protein af1432"/>
    <property type="match status" value="1"/>
</dbReference>
<dbReference type="SUPFAM" id="SSF109604">
    <property type="entry name" value="HD-domain/PDEase-like"/>
    <property type="match status" value="1"/>
</dbReference>
<feature type="transmembrane region" description="Helical" evidence="1">
    <location>
        <begin position="54"/>
        <end position="73"/>
    </location>
</feature>
<feature type="transmembrane region" description="Helical" evidence="1">
    <location>
        <begin position="79"/>
        <end position="100"/>
    </location>
</feature>
<evidence type="ECO:0000259" key="2">
    <source>
        <dbReference type="PROSITE" id="PS51832"/>
    </source>
</evidence>